<dbReference type="NCBIfam" id="TIGR02772">
    <property type="entry name" value="Ku_bact"/>
    <property type="match status" value="1"/>
</dbReference>
<accession>A0ABS8XRY5</accession>
<dbReference type="EMBL" id="JAJTWU010000005">
    <property type="protein sequence ID" value="MCE4555482.1"/>
    <property type="molecule type" value="Genomic_DNA"/>
</dbReference>
<evidence type="ECO:0000259" key="4">
    <source>
        <dbReference type="SMART" id="SM00559"/>
    </source>
</evidence>
<name>A0ABS8XRY5_9BURK</name>
<feature type="compositionally biased region" description="Basic residues" evidence="3">
    <location>
        <begin position="273"/>
        <end position="282"/>
    </location>
</feature>
<dbReference type="PIRSF" id="PIRSF006493">
    <property type="entry name" value="Prok_Ku"/>
    <property type="match status" value="1"/>
</dbReference>
<evidence type="ECO:0000313" key="5">
    <source>
        <dbReference type="EMBL" id="MCE4555482.1"/>
    </source>
</evidence>
<comment type="subunit">
    <text evidence="2">Homodimer. Interacts with LigD.</text>
</comment>
<comment type="caution">
    <text evidence="5">The sequence shown here is derived from an EMBL/GenBank/DDBJ whole genome shotgun (WGS) entry which is preliminary data.</text>
</comment>
<feature type="domain" description="Ku" evidence="4">
    <location>
        <begin position="57"/>
        <end position="185"/>
    </location>
</feature>
<gene>
    <name evidence="2" type="primary">ku</name>
    <name evidence="5" type="ORF">LXT13_13820</name>
</gene>
<organism evidence="5 6">
    <name type="scientific">Pelomonas cellulosilytica</name>
    <dbReference type="NCBI Taxonomy" id="2906762"/>
    <lineage>
        <taxon>Bacteria</taxon>
        <taxon>Pseudomonadati</taxon>
        <taxon>Pseudomonadota</taxon>
        <taxon>Betaproteobacteria</taxon>
        <taxon>Burkholderiales</taxon>
        <taxon>Sphaerotilaceae</taxon>
        <taxon>Roseateles</taxon>
    </lineage>
</organism>
<keyword evidence="6" id="KW-1185">Reference proteome</keyword>
<keyword evidence="2" id="KW-0234">DNA repair</keyword>
<dbReference type="Proteomes" id="UP001200741">
    <property type="component" value="Unassembled WGS sequence"/>
</dbReference>
<dbReference type="Pfam" id="PF02735">
    <property type="entry name" value="Ku"/>
    <property type="match status" value="1"/>
</dbReference>
<reference evidence="5 6" key="1">
    <citation type="submission" date="2021-12" db="EMBL/GenBank/DDBJ databases">
        <title>Genome seq of P8.</title>
        <authorList>
            <person name="Seo T."/>
        </authorList>
    </citation>
    <scope>NUCLEOTIDE SEQUENCE [LARGE SCALE GENOMIC DNA]</scope>
    <source>
        <strain evidence="5 6">P8</strain>
    </source>
</reference>
<dbReference type="RefSeq" id="WP_233372497.1">
    <property type="nucleotide sequence ID" value="NZ_JAJTWU010000005.1"/>
</dbReference>
<evidence type="ECO:0000256" key="3">
    <source>
        <dbReference type="SAM" id="MobiDB-lite"/>
    </source>
</evidence>
<dbReference type="InterPro" id="IPR006164">
    <property type="entry name" value="DNA_bd_Ku70/Ku80"/>
</dbReference>
<dbReference type="InterPro" id="IPR016194">
    <property type="entry name" value="SPOC-like_C_dom_sf"/>
</dbReference>
<sequence>MAGGSPRALWKGAISFGLVHVPVALHAASQEQEVDFDWLDARTLDPVGYKRINKRTGKEIAREHIVKGVKLAGDEVVVLSDDEIRAAYPKRTQTIQIEQFVKAEDVSFVYLEKPYYLAPDDRAEHVYALLREALAASAVIGIARFVLHNKEHLAALVPAGPALMLGTLRWADEIRAADSLGLPRAGADDPKPAELKMARQLVEQMTGDWRPQDFKDDFATAIRTLVQRKARAGDKATVQALEEAPDLKGADVVDLTDLLRQSLRGGQRERPATRKTARKKAA</sequence>
<dbReference type="SMART" id="SM00559">
    <property type="entry name" value="Ku78"/>
    <property type="match status" value="1"/>
</dbReference>
<feature type="region of interest" description="Disordered" evidence="3">
    <location>
        <begin position="262"/>
        <end position="282"/>
    </location>
</feature>
<dbReference type="Gene3D" id="2.40.290.10">
    <property type="match status" value="1"/>
</dbReference>
<proteinExistence type="inferred from homology"/>
<keyword evidence="2" id="KW-0227">DNA damage</keyword>
<dbReference type="PANTHER" id="PTHR41251">
    <property type="entry name" value="NON-HOMOLOGOUS END JOINING PROTEIN KU"/>
    <property type="match status" value="1"/>
</dbReference>
<evidence type="ECO:0000313" key="6">
    <source>
        <dbReference type="Proteomes" id="UP001200741"/>
    </source>
</evidence>
<evidence type="ECO:0000256" key="1">
    <source>
        <dbReference type="ARBA" id="ARBA00023125"/>
    </source>
</evidence>
<keyword evidence="2" id="KW-0233">DNA recombination</keyword>
<dbReference type="HAMAP" id="MF_01875">
    <property type="entry name" value="Prokaryotic_Ku"/>
    <property type="match status" value="1"/>
</dbReference>
<dbReference type="InterPro" id="IPR009187">
    <property type="entry name" value="Prok_Ku"/>
</dbReference>
<dbReference type="PANTHER" id="PTHR41251:SF1">
    <property type="entry name" value="NON-HOMOLOGOUS END JOINING PROTEIN KU"/>
    <property type="match status" value="1"/>
</dbReference>
<protein>
    <recommendedName>
        <fullName evidence="2">Non-homologous end joining protein Ku</fullName>
    </recommendedName>
</protein>
<comment type="function">
    <text evidence="2">With LigD forms a non-homologous end joining (NHEJ) DNA repair enzyme, which repairs dsDNA breaks with reduced fidelity. Binds linear dsDNA with 5'- and 3'- overhangs but not closed circular dsDNA nor ssDNA. Recruits and stimulates the ligase activity of LigD.</text>
</comment>
<dbReference type="CDD" id="cd00789">
    <property type="entry name" value="KU_like"/>
    <property type="match status" value="1"/>
</dbReference>
<comment type="similarity">
    <text evidence="2">Belongs to the prokaryotic Ku family.</text>
</comment>
<evidence type="ECO:0000256" key="2">
    <source>
        <dbReference type="HAMAP-Rule" id="MF_01875"/>
    </source>
</evidence>
<keyword evidence="1 2" id="KW-0238">DNA-binding</keyword>
<dbReference type="SUPFAM" id="SSF100939">
    <property type="entry name" value="SPOC domain-like"/>
    <property type="match status" value="1"/>
</dbReference>